<evidence type="ECO:0000313" key="7">
    <source>
        <dbReference type="EMBL" id="PXF44590.1"/>
    </source>
</evidence>
<sequence>MEQPNAPLLTALLFGPFLLGVLQMLALEPRARSWHTTLRKWPYRPPGVVHPVMWTWSYLSIGYASYLFYTSASSRPSLLLNAALYGVHMALLNSWGLVFYHLRRIDVACKIMLMLDVVVALSLPALATAHTLPAVLCVPYLCWLLMLTYMNWYMMVHNEHATHMSASKQQLLAQHRAPLRHSKPHLT</sequence>
<dbReference type="OrthoDB" id="8841220at2759"/>
<evidence type="ECO:0000256" key="5">
    <source>
        <dbReference type="ARBA" id="ARBA00023136"/>
    </source>
</evidence>
<dbReference type="GO" id="GO:0016020">
    <property type="term" value="C:membrane"/>
    <property type="evidence" value="ECO:0007669"/>
    <property type="project" value="UniProtKB-SubCell"/>
</dbReference>
<evidence type="ECO:0000256" key="3">
    <source>
        <dbReference type="ARBA" id="ARBA00022692"/>
    </source>
</evidence>
<keyword evidence="4 6" id="KW-1133">Transmembrane helix</keyword>
<evidence type="ECO:0000256" key="1">
    <source>
        <dbReference type="ARBA" id="ARBA00004141"/>
    </source>
</evidence>
<dbReference type="EMBL" id="NBIV01000087">
    <property type="protein sequence ID" value="PXF44590.1"/>
    <property type="molecule type" value="Genomic_DNA"/>
</dbReference>
<dbReference type="InterPro" id="IPR038330">
    <property type="entry name" value="TspO/MBR-related_sf"/>
</dbReference>
<keyword evidence="5 6" id="KW-0472">Membrane</keyword>
<accession>A0A2V3IU00</accession>
<protein>
    <submittedName>
        <fullName evidence="7">Tryptophan-rich protein TspO</fullName>
    </submittedName>
</protein>
<dbReference type="STRING" id="448386.A0A2V3IU00"/>
<dbReference type="PANTHER" id="PTHR10057">
    <property type="entry name" value="PERIPHERAL-TYPE BENZODIAZEPINE RECEPTOR"/>
    <property type="match status" value="1"/>
</dbReference>
<feature type="transmembrane region" description="Helical" evidence="6">
    <location>
        <begin position="6"/>
        <end position="27"/>
    </location>
</feature>
<dbReference type="InterPro" id="IPR004307">
    <property type="entry name" value="TspO_MBR"/>
</dbReference>
<name>A0A2V3IU00_9FLOR</name>
<comment type="similarity">
    <text evidence="2">Belongs to the TspO/BZRP family.</text>
</comment>
<organism evidence="7 8">
    <name type="scientific">Gracilariopsis chorda</name>
    <dbReference type="NCBI Taxonomy" id="448386"/>
    <lineage>
        <taxon>Eukaryota</taxon>
        <taxon>Rhodophyta</taxon>
        <taxon>Florideophyceae</taxon>
        <taxon>Rhodymeniophycidae</taxon>
        <taxon>Gracilariales</taxon>
        <taxon>Gracilariaceae</taxon>
        <taxon>Gracilariopsis</taxon>
    </lineage>
</organism>
<proteinExistence type="inferred from homology"/>
<feature type="transmembrane region" description="Helical" evidence="6">
    <location>
        <begin position="78"/>
        <end position="100"/>
    </location>
</feature>
<comment type="subcellular location">
    <subcellularLocation>
        <location evidence="1">Membrane</location>
        <topology evidence="1">Multi-pass membrane protein</topology>
    </subcellularLocation>
</comment>
<dbReference type="PANTHER" id="PTHR10057:SF0">
    <property type="entry name" value="TRANSLOCATOR PROTEIN"/>
    <property type="match status" value="1"/>
</dbReference>
<dbReference type="Pfam" id="PF03073">
    <property type="entry name" value="TspO_MBR"/>
    <property type="match status" value="1"/>
</dbReference>
<dbReference type="CDD" id="cd15904">
    <property type="entry name" value="TSPO_MBR"/>
    <property type="match status" value="1"/>
</dbReference>
<dbReference type="AlphaFoldDB" id="A0A2V3IU00"/>
<dbReference type="Proteomes" id="UP000247409">
    <property type="component" value="Unassembled WGS sequence"/>
</dbReference>
<dbReference type="GO" id="GO:0033013">
    <property type="term" value="P:tetrapyrrole metabolic process"/>
    <property type="evidence" value="ECO:0007669"/>
    <property type="project" value="UniProtKB-ARBA"/>
</dbReference>
<reference evidence="7 8" key="1">
    <citation type="journal article" date="2018" name="Mol. Biol. Evol.">
        <title>Analysis of the draft genome of the red seaweed Gracilariopsis chorda provides insights into genome size evolution in Rhodophyta.</title>
        <authorList>
            <person name="Lee J."/>
            <person name="Yang E.C."/>
            <person name="Graf L."/>
            <person name="Yang J.H."/>
            <person name="Qiu H."/>
            <person name="Zel Zion U."/>
            <person name="Chan C.X."/>
            <person name="Stephens T.G."/>
            <person name="Weber A.P.M."/>
            <person name="Boo G.H."/>
            <person name="Boo S.M."/>
            <person name="Kim K.M."/>
            <person name="Shin Y."/>
            <person name="Jung M."/>
            <person name="Lee S.J."/>
            <person name="Yim H.S."/>
            <person name="Lee J.H."/>
            <person name="Bhattacharya D."/>
            <person name="Yoon H.S."/>
        </authorList>
    </citation>
    <scope>NUCLEOTIDE SEQUENCE [LARGE SCALE GENOMIC DNA]</scope>
    <source>
        <strain evidence="7 8">SKKU-2015</strain>
        <tissue evidence="7">Whole body</tissue>
    </source>
</reference>
<keyword evidence="8" id="KW-1185">Reference proteome</keyword>
<evidence type="ECO:0000256" key="2">
    <source>
        <dbReference type="ARBA" id="ARBA00007524"/>
    </source>
</evidence>
<feature type="transmembrane region" description="Helical" evidence="6">
    <location>
        <begin position="132"/>
        <end position="154"/>
    </location>
</feature>
<evidence type="ECO:0000256" key="6">
    <source>
        <dbReference type="SAM" id="Phobius"/>
    </source>
</evidence>
<dbReference type="Gene3D" id="1.20.1260.100">
    <property type="entry name" value="TspO/MBR protein"/>
    <property type="match status" value="1"/>
</dbReference>
<feature type="transmembrane region" description="Helical" evidence="6">
    <location>
        <begin position="48"/>
        <end position="66"/>
    </location>
</feature>
<keyword evidence="3 6" id="KW-0812">Transmembrane</keyword>
<comment type="caution">
    <text evidence="7">The sequence shown here is derived from an EMBL/GenBank/DDBJ whole genome shotgun (WGS) entry which is preliminary data.</text>
</comment>
<gene>
    <name evidence="7" type="ORF">BWQ96_05667</name>
</gene>
<evidence type="ECO:0000313" key="8">
    <source>
        <dbReference type="Proteomes" id="UP000247409"/>
    </source>
</evidence>
<evidence type="ECO:0000256" key="4">
    <source>
        <dbReference type="ARBA" id="ARBA00022989"/>
    </source>
</evidence>